<reference evidence="1" key="2">
    <citation type="submission" date="2022-06" db="UniProtKB">
        <authorList>
            <consortium name="EnsemblMetazoa"/>
        </authorList>
    </citation>
    <scope>IDENTIFICATION</scope>
    <source>
        <strain evidence="1">DF5081</strain>
    </source>
</reference>
<reference evidence="2" key="1">
    <citation type="submission" date="2010-08" db="EMBL/GenBank/DDBJ databases">
        <authorList>
            <consortium name="Caenorhabditis japonica Sequencing Consortium"/>
            <person name="Wilson R.K."/>
        </authorList>
    </citation>
    <scope>NUCLEOTIDE SEQUENCE [LARGE SCALE GENOMIC DNA]</scope>
    <source>
        <strain evidence="2">DF5081</strain>
    </source>
</reference>
<evidence type="ECO:0000313" key="1">
    <source>
        <dbReference type="EnsemblMetazoa" id="CJA37736.1"/>
    </source>
</evidence>
<dbReference type="Proteomes" id="UP000005237">
    <property type="component" value="Unassembled WGS sequence"/>
</dbReference>
<name>A0A8R1INT0_CAEJA</name>
<evidence type="ECO:0000313" key="2">
    <source>
        <dbReference type="Proteomes" id="UP000005237"/>
    </source>
</evidence>
<keyword evidence="2" id="KW-1185">Reference proteome</keyword>
<protein>
    <submittedName>
        <fullName evidence="1">Uncharacterized protein</fullName>
    </submittedName>
</protein>
<organism evidence="1 2">
    <name type="scientific">Caenorhabditis japonica</name>
    <dbReference type="NCBI Taxonomy" id="281687"/>
    <lineage>
        <taxon>Eukaryota</taxon>
        <taxon>Metazoa</taxon>
        <taxon>Ecdysozoa</taxon>
        <taxon>Nematoda</taxon>
        <taxon>Chromadorea</taxon>
        <taxon>Rhabditida</taxon>
        <taxon>Rhabditina</taxon>
        <taxon>Rhabditomorpha</taxon>
        <taxon>Rhabditoidea</taxon>
        <taxon>Rhabditidae</taxon>
        <taxon>Peloderinae</taxon>
        <taxon>Caenorhabditis</taxon>
    </lineage>
</organism>
<sequence>MQYRKTWIVGVNSKRLEKIEDSVSILKKVKSSAYNNDIWNSSTLMKMFLEEDFVGQETRDTRKNEVQSN</sequence>
<proteinExistence type="predicted"/>
<dbReference type="AlphaFoldDB" id="A0A8R1INT0"/>
<dbReference type="EnsemblMetazoa" id="CJA37736.1">
    <property type="protein sequence ID" value="CJA37736.1"/>
    <property type="gene ID" value="WBGene00213583"/>
</dbReference>
<accession>A0A8R1INT0</accession>